<dbReference type="PANTHER" id="PTHR11777:SF9">
    <property type="entry name" value="ALANINE--TRNA LIGASE, CYTOPLASMIC"/>
    <property type="match status" value="1"/>
</dbReference>
<dbReference type="InterPro" id="IPR018163">
    <property type="entry name" value="Thr/Ala-tRNA-synth_IIc_edit"/>
</dbReference>
<dbReference type="Gene3D" id="3.30.930.10">
    <property type="entry name" value="Bira Bifunctional Protein, Domain 2"/>
    <property type="match status" value="1"/>
</dbReference>
<dbReference type="GO" id="GO:0006419">
    <property type="term" value="P:alanyl-tRNA aminoacylation"/>
    <property type="evidence" value="ECO:0007669"/>
    <property type="project" value="UniProtKB-UniRule"/>
</dbReference>
<dbReference type="Gene3D" id="3.30.980.10">
    <property type="entry name" value="Threonyl-trna Synthetase, Chain A, domain 2"/>
    <property type="match status" value="1"/>
</dbReference>
<evidence type="ECO:0000256" key="11">
    <source>
        <dbReference type="HAMAP-Rule" id="MF_00036"/>
    </source>
</evidence>
<dbReference type="Gene3D" id="3.30.54.20">
    <property type="match status" value="1"/>
</dbReference>
<dbReference type="InterPro" id="IPR018165">
    <property type="entry name" value="Ala-tRNA-synth_IIc_core"/>
</dbReference>
<comment type="function">
    <text evidence="11">Catalyzes the attachment of alanine to tRNA(Ala) in a two-step reaction: alanine is first activated by ATP to form Ala-AMP and then transferred to the acceptor end of tRNA(Ala). Also edits incorrectly charged Ser-tRNA(Ala) and Gly-tRNA(Ala) via its editing domain.</text>
</comment>
<feature type="binding site" evidence="11">
    <location>
        <position position="742"/>
    </location>
    <ligand>
        <name>Zn(2+)</name>
        <dbReference type="ChEBI" id="CHEBI:29105"/>
    </ligand>
</feature>
<dbReference type="GO" id="GO:0005524">
    <property type="term" value="F:ATP binding"/>
    <property type="evidence" value="ECO:0007669"/>
    <property type="project" value="UniProtKB-UniRule"/>
</dbReference>
<comment type="caution">
    <text evidence="14">The sequence shown here is derived from an EMBL/GenBank/DDBJ whole genome shotgun (WGS) entry which is preliminary data.</text>
</comment>
<reference evidence="14" key="1">
    <citation type="journal article" date="2020" name="mSystems">
        <title>Genome- and Community-Level Interaction Insights into Carbon Utilization and Element Cycling Functions of Hydrothermarchaeota in Hydrothermal Sediment.</title>
        <authorList>
            <person name="Zhou Z."/>
            <person name="Liu Y."/>
            <person name="Xu W."/>
            <person name="Pan J."/>
            <person name="Luo Z.H."/>
            <person name="Li M."/>
        </authorList>
    </citation>
    <scope>NUCLEOTIDE SEQUENCE [LARGE SCALE GENOMIC DNA]</scope>
    <source>
        <strain evidence="14">SpSt-143</strain>
    </source>
</reference>
<evidence type="ECO:0000256" key="10">
    <source>
        <dbReference type="ARBA" id="ARBA00023146"/>
    </source>
</evidence>
<dbReference type="InterPro" id="IPR012947">
    <property type="entry name" value="tRNA_SAD"/>
</dbReference>
<gene>
    <name evidence="11 14" type="primary">alaS</name>
    <name evidence="14" type="ORF">ENO59_06060</name>
</gene>
<comment type="cofactor">
    <cofactor evidence="11">
        <name>Zn(2+)</name>
        <dbReference type="ChEBI" id="CHEBI:29105"/>
    </cofactor>
    <text evidence="11">Binds 1 zinc ion per subunit.</text>
</comment>
<keyword evidence="10 11" id="KW-0030">Aminoacyl-tRNA synthetase</keyword>
<dbReference type="InterPro" id="IPR002318">
    <property type="entry name" value="Ala-tRNA-lgiase_IIc"/>
</dbReference>
<evidence type="ECO:0000256" key="4">
    <source>
        <dbReference type="ARBA" id="ARBA00022723"/>
    </source>
</evidence>
<dbReference type="InterPro" id="IPR045864">
    <property type="entry name" value="aa-tRNA-synth_II/BPL/LPL"/>
</dbReference>
<feature type="domain" description="Alanyl-transfer RNA synthetases family profile" evidence="13">
    <location>
        <begin position="5"/>
        <end position="781"/>
    </location>
</feature>
<evidence type="ECO:0000256" key="3">
    <source>
        <dbReference type="ARBA" id="ARBA00022598"/>
    </source>
</evidence>
<dbReference type="FunFam" id="3.30.54.20:FF:000001">
    <property type="entry name" value="Alanine--tRNA ligase"/>
    <property type="match status" value="1"/>
</dbReference>
<dbReference type="GO" id="GO:0000049">
    <property type="term" value="F:tRNA binding"/>
    <property type="evidence" value="ECO:0007669"/>
    <property type="project" value="UniProtKB-KW"/>
</dbReference>
<evidence type="ECO:0000256" key="5">
    <source>
        <dbReference type="ARBA" id="ARBA00022741"/>
    </source>
</evidence>
<comment type="catalytic activity">
    <reaction evidence="11">
        <text>tRNA(Ala) + L-alanine + ATP = L-alanyl-tRNA(Ala) + AMP + diphosphate</text>
        <dbReference type="Rhea" id="RHEA:12540"/>
        <dbReference type="Rhea" id="RHEA-COMP:9657"/>
        <dbReference type="Rhea" id="RHEA-COMP:9923"/>
        <dbReference type="ChEBI" id="CHEBI:30616"/>
        <dbReference type="ChEBI" id="CHEBI:33019"/>
        <dbReference type="ChEBI" id="CHEBI:57972"/>
        <dbReference type="ChEBI" id="CHEBI:78442"/>
        <dbReference type="ChEBI" id="CHEBI:78497"/>
        <dbReference type="ChEBI" id="CHEBI:456215"/>
        <dbReference type="EC" id="6.1.1.7"/>
    </reaction>
</comment>
<keyword evidence="5 11" id="KW-0547">Nucleotide-binding</keyword>
<dbReference type="InterPro" id="IPR009000">
    <property type="entry name" value="Transl_B-barrel_sf"/>
</dbReference>
<dbReference type="FunFam" id="3.30.980.10:FF:000004">
    <property type="entry name" value="Alanine--tRNA ligase, cytoplasmic"/>
    <property type="match status" value="1"/>
</dbReference>
<dbReference type="InterPro" id="IPR003156">
    <property type="entry name" value="DHHA1_dom"/>
</dbReference>
<dbReference type="Pfam" id="PF01411">
    <property type="entry name" value="tRNA-synt_2c"/>
    <property type="match status" value="2"/>
</dbReference>
<evidence type="ECO:0000256" key="7">
    <source>
        <dbReference type="ARBA" id="ARBA00022840"/>
    </source>
</evidence>
<feature type="coiled-coil region" evidence="12">
    <location>
        <begin position="776"/>
        <end position="831"/>
    </location>
</feature>
<dbReference type="SUPFAM" id="SSF50447">
    <property type="entry name" value="Translation proteins"/>
    <property type="match status" value="1"/>
</dbReference>
<proteinExistence type="inferred from homology"/>
<evidence type="ECO:0000259" key="13">
    <source>
        <dbReference type="PROSITE" id="PS50860"/>
    </source>
</evidence>
<dbReference type="PRINTS" id="PR00980">
    <property type="entry name" value="TRNASYNTHALA"/>
</dbReference>
<dbReference type="EMBL" id="DSGB01000005">
    <property type="protein sequence ID" value="HER96066.1"/>
    <property type="molecule type" value="Genomic_DNA"/>
</dbReference>
<accession>A0A7V2F658</accession>
<dbReference type="SMART" id="SM00863">
    <property type="entry name" value="tRNA_SAD"/>
    <property type="match status" value="1"/>
</dbReference>
<dbReference type="Pfam" id="PF02272">
    <property type="entry name" value="DHHA1"/>
    <property type="match status" value="1"/>
</dbReference>
<dbReference type="CDD" id="cd00673">
    <property type="entry name" value="AlaRS_core"/>
    <property type="match status" value="1"/>
</dbReference>
<evidence type="ECO:0000256" key="6">
    <source>
        <dbReference type="ARBA" id="ARBA00022833"/>
    </source>
</evidence>
<dbReference type="InterPro" id="IPR050058">
    <property type="entry name" value="Ala-tRNA_ligase"/>
</dbReference>
<feature type="binding site" evidence="11">
    <location>
        <position position="738"/>
    </location>
    <ligand>
        <name>Zn(2+)</name>
        <dbReference type="ChEBI" id="CHEBI:29105"/>
    </ligand>
</feature>
<evidence type="ECO:0000256" key="8">
    <source>
        <dbReference type="ARBA" id="ARBA00022884"/>
    </source>
</evidence>
<dbReference type="InterPro" id="IPR023033">
    <property type="entry name" value="Ala_tRNA_ligase_euk/bac"/>
</dbReference>
<comment type="domain">
    <text evidence="11">Consists of three domains; the N-terminal catalytic domain, the editing domain and the C-terminal C-Ala domain. The editing domain removes incorrectly charged amino acids, while the C-Ala domain, along with tRNA(Ala), serves as a bridge to cooperatively bring together the editing and aminoacylation centers thus stimulating deacylation of misacylated tRNAs.</text>
</comment>
<dbReference type="GO" id="GO:0005737">
    <property type="term" value="C:cytoplasm"/>
    <property type="evidence" value="ECO:0007669"/>
    <property type="project" value="UniProtKB-SubCell"/>
</dbReference>
<dbReference type="Gene3D" id="2.40.30.130">
    <property type="match status" value="1"/>
</dbReference>
<keyword evidence="6 11" id="KW-0862">Zinc</keyword>
<keyword evidence="4 11" id="KW-0479">Metal-binding</keyword>
<dbReference type="GO" id="GO:0002161">
    <property type="term" value="F:aminoacyl-tRNA deacylase activity"/>
    <property type="evidence" value="ECO:0007669"/>
    <property type="project" value="TreeGrafter"/>
</dbReference>
<evidence type="ECO:0000313" key="14">
    <source>
        <dbReference type="EMBL" id="HER96066.1"/>
    </source>
</evidence>
<keyword evidence="11" id="KW-0963">Cytoplasm</keyword>
<dbReference type="SUPFAM" id="SSF55681">
    <property type="entry name" value="Class II aaRS and biotin synthetases"/>
    <property type="match status" value="1"/>
</dbReference>
<evidence type="ECO:0000256" key="12">
    <source>
        <dbReference type="SAM" id="Coils"/>
    </source>
</evidence>
<evidence type="ECO:0000256" key="1">
    <source>
        <dbReference type="ARBA" id="ARBA00008226"/>
    </source>
</evidence>
<sequence>MSTYKSSEQIRQSFLDFFREKGHEIVPSAPLVPQNDPTLLFTNAGMNQFKDVFLGTGSRPYKRAADTQKCLRVSGKHNDLEEVGHDTYHHTFFEMLGNWSFGDYFKREAIRWAWELLVERWGLDPDRLYATVHEGDEALGLEPDIEAAELWKTETSIDPTHIKFCPTKDNFWMMGDTGPCGPCSEIHIDLRPEEERRRLPGIALVNAGDPRVMEIWNLVFIQYNALPDGRLEPLKAKHVDTGMGLERIVAVLQGKTSNYDTDLFAPLLERAAQLSPREDVRGYDDLRIADDRERERVRVALRVVADHIRAIAFAIADGVVPGPAGRGYVIRRLLRRAVRYGYQILAFREPFLYQLVEPLAHKMGRVFPEVERHRTYIERVIRAEEESFLATLGTGLAFFERLIPYLKATAEGQPLEVVRTELLRDGPALDLLEKAYGTTDRQAAVAAFLKSAAEKNVPGELAFLLHDTYGFPVDLTQLMAREEGLGVDMAQYEALMHRQRERARAASTFGIAGLPADEEAAGWQRISDGEDSVFVGYDTTRVDKARIRAVRTLKTPEGLRYELVLDQTPFYAESGGQVGDTGLLRVGEETLHVLDTQKQTGHIVHVVDRLPAALDAPVEAVVDVARRERIQKHHTATHLLHAALREILGTHVQQKGSLVAPDRLRFDFSHFERVTPELLRRIEARVNEVIQRNVPRIEERDVPYAEAIARGAMALFGEKYGDRVRVITFDPNFSVELCGGTHVAATGELGVLRIVSEGSVASGIRRIEALAGQDALAWINRQLEELERSREQFKSLQRPLADEIAALLEEQRRLEKALAALRREQQQMRLAALVEAAHRVDGVRVVTGQLPPTSMDELRELAQALRDQLGREGVAVLGTVDPEGHKVYLAAAVTDDVVGRGLEAGRLVGEVARIVGGGGGGRPTLATAGGRMPDKLPEALQAVPRLVQQMVS</sequence>
<dbReference type="GO" id="GO:0008270">
    <property type="term" value="F:zinc ion binding"/>
    <property type="evidence" value="ECO:0007669"/>
    <property type="project" value="UniProtKB-UniRule"/>
</dbReference>
<evidence type="ECO:0000256" key="2">
    <source>
        <dbReference type="ARBA" id="ARBA00022555"/>
    </source>
</evidence>
<evidence type="ECO:0000256" key="9">
    <source>
        <dbReference type="ARBA" id="ARBA00022917"/>
    </source>
</evidence>
<name>A0A7V2F658_RHOMR</name>
<comment type="similarity">
    <text evidence="1 11">Belongs to the class-II aminoacyl-tRNA synthetase family.</text>
</comment>
<dbReference type="Pfam" id="PF07973">
    <property type="entry name" value="tRNA_SAD"/>
    <property type="match status" value="1"/>
</dbReference>
<organism evidence="14">
    <name type="scientific">Rhodothermus marinus</name>
    <name type="common">Rhodothermus obamensis</name>
    <dbReference type="NCBI Taxonomy" id="29549"/>
    <lineage>
        <taxon>Bacteria</taxon>
        <taxon>Pseudomonadati</taxon>
        <taxon>Rhodothermota</taxon>
        <taxon>Rhodothermia</taxon>
        <taxon>Rhodothermales</taxon>
        <taxon>Rhodothermaceae</taxon>
        <taxon>Rhodothermus</taxon>
    </lineage>
</organism>
<feature type="binding site" evidence="11">
    <location>
        <position position="638"/>
    </location>
    <ligand>
        <name>Zn(2+)</name>
        <dbReference type="ChEBI" id="CHEBI:29105"/>
    </ligand>
</feature>
<dbReference type="PROSITE" id="PS50860">
    <property type="entry name" value="AA_TRNA_LIGASE_II_ALA"/>
    <property type="match status" value="1"/>
</dbReference>
<keyword evidence="7 11" id="KW-0067">ATP-binding</keyword>
<dbReference type="SUPFAM" id="SSF101353">
    <property type="entry name" value="Putative anticodon-binding domain of alanyl-tRNA synthetase (AlaRS)"/>
    <property type="match status" value="1"/>
</dbReference>
<comment type="subcellular location">
    <subcellularLocation>
        <location evidence="11">Cytoplasm</location>
    </subcellularLocation>
</comment>
<dbReference type="HAMAP" id="MF_00036_B">
    <property type="entry name" value="Ala_tRNA_synth_B"/>
    <property type="match status" value="1"/>
</dbReference>
<dbReference type="SUPFAM" id="SSF55186">
    <property type="entry name" value="ThrRS/AlaRS common domain"/>
    <property type="match status" value="1"/>
</dbReference>
<keyword evidence="12" id="KW-0175">Coiled coil</keyword>
<dbReference type="FunFam" id="3.10.310.40:FF:000001">
    <property type="entry name" value="Alanine--tRNA ligase"/>
    <property type="match status" value="1"/>
</dbReference>
<dbReference type="GO" id="GO:0004813">
    <property type="term" value="F:alanine-tRNA ligase activity"/>
    <property type="evidence" value="ECO:0007669"/>
    <property type="project" value="UniProtKB-UniRule"/>
</dbReference>
<dbReference type="FunFam" id="3.30.930.10:FF:000011">
    <property type="entry name" value="Alanine--tRNA ligase, cytoplasmic"/>
    <property type="match status" value="1"/>
</dbReference>
<dbReference type="NCBIfam" id="TIGR00344">
    <property type="entry name" value="alaS"/>
    <property type="match status" value="1"/>
</dbReference>
<keyword evidence="3 11" id="KW-0436">Ligase</keyword>
<dbReference type="InterPro" id="IPR018162">
    <property type="entry name" value="Ala-tRNA-ligase_IIc_anticod-bd"/>
</dbReference>
<feature type="binding site" evidence="11">
    <location>
        <position position="634"/>
    </location>
    <ligand>
        <name>Zn(2+)</name>
        <dbReference type="ChEBI" id="CHEBI:29105"/>
    </ligand>
</feature>
<dbReference type="AlphaFoldDB" id="A0A7V2F658"/>
<dbReference type="EC" id="6.1.1.7" evidence="11"/>
<keyword evidence="2 11" id="KW-0820">tRNA-binding</keyword>
<dbReference type="PANTHER" id="PTHR11777">
    <property type="entry name" value="ALANYL-TRNA SYNTHETASE"/>
    <property type="match status" value="1"/>
</dbReference>
<keyword evidence="9 11" id="KW-0648">Protein biosynthesis</keyword>
<dbReference type="InterPro" id="IPR018164">
    <property type="entry name" value="Ala-tRNA-synth_IIc_N"/>
</dbReference>
<dbReference type="Gene3D" id="3.10.310.40">
    <property type="match status" value="1"/>
</dbReference>
<protein>
    <recommendedName>
        <fullName evidence="11">Alanine--tRNA ligase</fullName>
        <ecNumber evidence="11">6.1.1.7</ecNumber>
    </recommendedName>
    <alternativeName>
        <fullName evidence="11">Alanyl-tRNA synthetase</fullName>
        <shortName evidence="11">AlaRS</shortName>
    </alternativeName>
</protein>
<keyword evidence="8 11" id="KW-0694">RNA-binding</keyword>